<dbReference type="GO" id="GO:0047444">
    <property type="term" value="F:N-acylneuraminate-9-phosphate synthase activity"/>
    <property type="evidence" value="ECO:0007669"/>
    <property type="project" value="TreeGrafter"/>
</dbReference>
<protein>
    <submittedName>
        <fullName evidence="2">N-acetylneuraminate synthase</fullName>
    </submittedName>
</protein>
<dbReference type="PANTHER" id="PTHR42966">
    <property type="entry name" value="N-ACETYLNEURAMINATE SYNTHASE"/>
    <property type="match status" value="1"/>
</dbReference>
<comment type="caution">
    <text evidence="2">The sequence shown here is derived from an EMBL/GenBank/DDBJ whole genome shotgun (WGS) entry which is preliminary data.</text>
</comment>
<dbReference type="Proteomes" id="UP000229498">
    <property type="component" value="Unassembled WGS sequence"/>
</dbReference>
<evidence type="ECO:0000313" key="3">
    <source>
        <dbReference type="Proteomes" id="UP000229498"/>
    </source>
</evidence>
<dbReference type="AlphaFoldDB" id="A0A2M9G673"/>
<dbReference type="SUPFAM" id="SSF51569">
    <property type="entry name" value="Aldolase"/>
    <property type="match status" value="1"/>
</dbReference>
<dbReference type="InterPro" id="IPR036732">
    <property type="entry name" value="AFP_Neu5c_C_sf"/>
</dbReference>
<dbReference type="PROSITE" id="PS50844">
    <property type="entry name" value="AFP_LIKE"/>
    <property type="match status" value="1"/>
</dbReference>
<name>A0A2M9G673_9PROT</name>
<accession>A0A2M9G673</accession>
<dbReference type="InterPro" id="IPR020007">
    <property type="entry name" value="NeuB/NeuA"/>
</dbReference>
<dbReference type="InterPro" id="IPR051690">
    <property type="entry name" value="PseI-like"/>
</dbReference>
<proteinExistence type="predicted"/>
<dbReference type="Gene3D" id="3.90.1210.10">
    <property type="entry name" value="Antifreeze-like/N-acetylneuraminic acid synthase C-terminal domain"/>
    <property type="match status" value="1"/>
</dbReference>
<reference evidence="2 3" key="1">
    <citation type="submission" date="2017-11" db="EMBL/GenBank/DDBJ databases">
        <title>Draft genome sequence of Rhizobiales bacterium SY3-13.</title>
        <authorList>
            <person name="Sun C."/>
        </authorList>
    </citation>
    <scope>NUCLEOTIDE SEQUENCE [LARGE SCALE GENOMIC DNA]</scope>
    <source>
        <strain evidence="2 3">SY3-13</strain>
    </source>
</reference>
<dbReference type="InterPro" id="IPR013785">
    <property type="entry name" value="Aldolase_TIM"/>
</dbReference>
<dbReference type="GO" id="GO:0016051">
    <property type="term" value="P:carbohydrate biosynthetic process"/>
    <property type="evidence" value="ECO:0007669"/>
    <property type="project" value="InterPro"/>
</dbReference>
<feature type="domain" description="AFP-like" evidence="1">
    <location>
        <begin position="286"/>
        <end position="343"/>
    </location>
</feature>
<dbReference type="Pfam" id="PF03102">
    <property type="entry name" value="NeuB"/>
    <property type="match status" value="1"/>
</dbReference>
<dbReference type="RefSeq" id="WP_109796165.1">
    <property type="nucleotide sequence ID" value="NZ_PHIG01000007.1"/>
</dbReference>
<dbReference type="InterPro" id="IPR057736">
    <property type="entry name" value="SAF_PseI/NeuA/NeuB"/>
</dbReference>
<organism evidence="2 3">
    <name type="scientific">Minwuia thermotolerans</name>
    <dbReference type="NCBI Taxonomy" id="2056226"/>
    <lineage>
        <taxon>Bacteria</taxon>
        <taxon>Pseudomonadati</taxon>
        <taxon>Pseudomonadota</taxon>
        <taxon>Alphaproteobacteria</taxon>
        <taxon>Minwuiales</taxon>
        <taxon>Minwuiaceae</taxon>
        <taxon>Minwuia</taxon>
    </lineage>
</organism>
<dbReference type="PANTHER" id="PTHR42966:SF1">
    <property type="entry name" value="SIALIC ACID SYNTHASE"/>
    <property type="match status" value="1"/>
</dbReference>
<dbReference type="OrthoDB" id="9781701at2"/>
<dbReference type="SMART" id="SM00858">
    <property type="entry name" value="SAF"/>
    <property type="match status" value="1"/>
</dbReference>
<dbReference type="Pfam" id="PF08666">
    <property type="entry name" value="SAF"/>
    <property type="match status" value="1"/>
</dbReference>
<evidence type="ECO:0000259" key="1">
    <source>
        <dbReference type="PROSITE" id="PS50844"/>
    </source>
</evidence>
<dbReference type="EMBL" id="PHIG01000007">
    <property type="protein sequence ID" value="PJK31219.1"/>
    <property type="molecule type" value="Genomic_DNA"/>
</dbReference>
<gene>
    <name evidence="2" type="primary">neuB</name>
    <name evidence="2" type="ORF">CVT23_03035</name>
</gene>
<evidence type="ECO:0000313" key="2">
    <source>
        <dbReference type="EMBL" id="PJK31219.1"/>
    </source>
</evidence>
<dbReference type="InterPro" id="IPR013974">
    <property type="entry name" value="SAF"/>
</dbReference>
<dbReference type="InterPro" id="IPR006190">
    <property type="entry name" value="SAF_AFP_Neu5Ac"/>
</dbReference>
<keyword evidence="3" id="KW-1185">Reference proteome</keyword>
<dbReference type="CDD" id="cd11615">
    <property type="entry name" value="SAF_NeuB_like"/>
    <property type="match status" value="1"/>
</dbReference>
<dbReference type="SUPFAM" id="SSF51269">
    <property type="entry name" value="AFP III-like domain"/>
    <property type="match status" value="1"/>
</dbReference>
<sequence length="343" mass="35912">MNTADTAQPPDVLVIAEAGVNHNGDPELALELVRAAARAGADAVKFQTFNPDALVAADAATAAYQKRATGIDDQREMLRRLALPAAALAALYDCCGELGIEFLSTPFDAGSAETLAELGVDRFKIGSGDVTNLPLLRQVAAYGRPVILSTGMADLAEIDEAVAALAAVRDRLTILHCVSAYPTPVEQANLRAIATLRERYGGAVGYSDHTLGAAAALAAVALGAVAIEKHLTLDRTMAGPDHAASLEPDDFAAMVAGIREVARALGSGEKIPQPDELETRAVARRGLKLKRDLPAGHVLTSGDIAVLRPETGLHPRHLDELAGRRLKAAGRAGAPIEWNDIQP</sequence>
<dbReference type="Gene3D" id="3.20.20.70">
    <property type="entry name" value="Aldolase class I"/>
    <property type="match status" value="1"/>
</dbReference>
<dbReference type="InterPro" id="IPR013132">
    <property type="entry name" value="PseI/NeuA/B-like_N"/>
</dbReference>
<dbReference type="NCBIfam" id="TIGR03569">
    <property type="entry name" value="NeuB_NnaB"/>
    <property type="match status" value="1"/>
</dbReference>